<proteinExistence type="predicted"/>
<evidence type="ECO:0000256" key="1">
    <source>
        <dbReference type="SAM" id="MobiDB-lite"/>
    </source>
</evidence>
<evidence type="ECO:0000313" key="3">
    <source>
        <dbReference type="EMBL" id="KAG5463251.1"/>
    </source>
</evidence>
<keyword evidence="4" id="KW-1185">Reference proteome</keyword>
<feature type="non-terminal residue" evidence="3">
    <location>
        <position position="270"/>
    </location>
</feature>
<evidence type="ECO:0000256" key="2">
    <source>
        <dbReference type="SAM" id="SignalP"/>
    </source>
</evidence>
<reference evidence="3 4" key="1">
    <citation type="journal article" name="Sci. Rep.">
        <title>Genome-scale phylogenetic analyses confirm Olpidium as the closest living zoosporic fungus to the non-flagellated, terrestrial fungi.</title>
        <authorList>
            <person name="Chang Y."/>
            <person name="Rochon D."/>
            <person name="Sekimoto S."/>
            <person name="Wang Y."/>
            <person name="Chovatia M."/>
            <person name="Sandor L."/>
            <person name="Salamov A."/>
            <person name="Grigoriev I.V."/>
            <person name="Stajich J.E."/>
            <person name="Spatafora J.W."/>
        </authorList>
    </citation>
    <scope>NUCLEOTIDE SEQUENCE [LARGE SCALE GENOMIC DNA]</scope>
    <source>
        <strain evidence="3">S191</strain>
    </source>
</reference>
<accession>A0A8H8DLX9</accession>
<feature type="region of interest" description="Disordered" evidence="1">
    <location>
        <begin position="58"/>
        <end position="98"/>
    </location>
</feature>
<protein>
    <submittedName>
        <fullName evidence="3">Uncharacterized protein</fullName>
    </submittedName>
</protein>
<feature type="signal peptide" evidence="2">
    <location>
        <begin position="1"/>
        <end position="23"/>
    </location>
</feature>
<name>A0A8H8DLX9_9FUNG</name>
<dbReference type="EMBL" id="JAEFCI010000896">
    <property type="protein sequence ID" value="KAG5463251.1"/>
    <property type="molecule type" value="Genomic_DNA"/>
</dbReference>
<comment type="caution">
    <text evidence="3">The sequence shown here is derived from an EMBL/GenBank/DDBJ whole genome shotgun (WGS) entry which is preliminary data.</text>
</comment>
<organism evidence="3 4">
    <name type="scientific">Olpidium bornovanus</name>
    <dbReference type="NCBI Taxonomy" id="278681"/>
    <lineage>
        <taxon>Eukaryota</taxon>
        <taxon>Fungi</taxon>
        <taxon>Fungi incertae sedis</taxon>
        <taxon>Olpidiomycota</taxon>
        <taxon>Olpidiomycotina</taxon>
        <taxon>Olpidiomycetes</taxon>
        <taxon>Olpidiales</taxon>
        <taxon>Olpidiaceae</taxon>
        <taxon>Olpidium</taxon>
    </lineage>
</organism>
<feature type="chain" id="PRO_5034256836" evidence="2">
    <location>
        <begin position="24"/>
        <end position="270"/>
    </location>
</feature>
<feature type="compositionally biased region" description="Low complexity" evidence="1">
    <location>
        <begin position="89"/>
        <end position="98"/>
    </location>
</feature>
<dbReference type="AlphaFoldDB" id="A0A8H8DLX9"/>
<keyword evidence="2" id="KW-0732">Signal</keyword>
<sequence>QPRAALLCAFAAAAFSAWQPRAALLCAFADAAFCAWQQRAALLSRAFSAQQLRAAAPSVDQPPSLAFDPRMPSPCRRRCRGSGTPGPDPGTSAAEPPSTALSLAALSTAPLMATPSTVPATTALAPAVSSGEVDALAAAAAIPLPADEPMLDLPSRTVLVFGSVEVPLALTVFSVADVDLTALSTLKRQHASTWRESATTTLGVKCATVIFRDFAPAIDAVVADHSVSLADLTTALRELEPAVMEAATVYRRNHGTLAHFRQTLTSATHR</sequence>
<feature type="non-terminal residue" evidence="3">
    <location>
        <position position="1"/>
    </location>
</feature>
<gene>
    <name evidence="3" type="ORF">BJ554DRAFT_683</name>
</gene>
<evidence type="ECO:0000313" key="4">
    <source>
        <dbReference type="Proteomes" id="UP000673691"/>
    </source>
</evidence>
<dbReference type="Proteomes" id="UP000673691">
    <property type="component" value="Unassembled WGS sequence"/>
</dbReference>